<evidence type="ECO:0000256" key="1">
    <source>
        <dbReference type="SAM" id="MobiDB-lite"/>
    </source>
</evidence>
<dbReference type="RefSeq" id="WP_184151469.1">
    <property type="nucleotide sequence ID" value="NZ_JACHFM010000003.1"/>
</dbReference>
<accession>A0A840SRI9</accession>
<reference evidence="2 3" key="1">
    <citation type="submission" date="2020-08" db="EMBL/GenBank/DDBJ databases">
        <title>Genomic Encyclopedia of Type Strains, Phase IV (KMG-IV): sequencing the most valuable type-strain genomes for metagenomic binning, comparative biology and taxonomic classification.</title>
        <authorList>
            <person name="Goeker M."/>
        </authorList>
    </citation>
    <scope>NUCLEOTIDE SEQUENCE [LARGE SCALE GENOMIC DNA]</scope>
    <source>
        <strain evidence="2 3">DSM 101730</strain>
    </source>
</reference>
<evidence type="ECO:0000313" key="3">
    <source>
        <dbReference type="Proteomes" id="UP000549457"/>
    </source>
</evidence>
<comment type="caution">
    <text evidence="2">The sequence shown here is derived from an EMBL/GenBank/DDBJ whole genome shotgun (WGS) entry which is preliminary data.</text>
</comment>
<name>A0A840SRI9_9RHOB</name>
<keyword evidence="3" id="KW-1185">Reference proteome</keyword>
<proteinExistence type="predicted"/>
<dbReference type="Proteomes" id="UP000549457">
    <property type="component" value="Unassembled WGS sequence"/>
</dbReference>
<dbReference type="InterPro" id="IPR036760">
    <property type="entry name" value="SspB-like_sf"/>
</dbReference>
<dbReference type="AlphaFoldDB" id="A0A840SRI9"/>
<evidence type="ECO:0008006" key="4">
    <source>
        <dbReference type="Google" id="ProtNLM"/>
    </source>
</evidence>
<gene>
    <name evidence="2" type="ORF">HNP73_003085</name>
</gene>
<feature type="compositionally biased region" description="Acidic residues" evidence="1">
    <location>
        <begin position="117"/>
        <end position="131"/>
    </location>
</feature>
<dbReference type="Pfam" id="PF04386">
    <property type="entry name" value="SspB"/>
    <property type="match status" value="1"/>
</dbReference>
<feature type="region of interest" description="Disordered" evidence="1">
    <location>
        <begin position="117"/>
        <end position="161"/>
    </location>
</feature>
<organism evidence="2 3">
    <name type="scientific">Amaricoccus macauensis</name>
    <dbReference type="NCBI Taxonomy" id="57001"/>
    <lineage>
        <taxon>Bacteria</taxon>
        <taxon>Pseudomonadati</taxon>
        <taxon>Pseudomonadota</taxon>
        <taxon>Alphaproteobacteria</taxon>
        <taxon>Rhodobacterales</taxon>
        <taxon>Paracoccaceae</taxon>
        <taxon>Amaricoccus</taxon>
    </lineage>
</organism>
<dbReference type="EMBL" id="JACHFM010000003">
    <property type="protein sequence ID" value="MBB5223138.1"/>
    <property type="molecule type" value="Genomic_DNA"/>
</dbReference>
<protein>
    <recommendedName>
        <fullName evidence="4">Stringent starvation protein B</fullName>
    </recommendedName>
</protein>
<sequence length="161" mass="18112">MAKSINYGQLMHKALRQLMADVLSQVARDGLPGAHHFFIKFDTTHPGVDMNPSLKARYPREMTIVLQEWFQDLAVMKDRFSVTLSFGNMPESLVVPFEAIKTFVDPSVEFGLRFDAHEDDTDIEDESEGAADETTGPEKSGETPKRGDGSQVVSLDQWRKH</sequence>
<dbReference type="Gene3D" id="2.30.30.220">
    <property type="entry name" value="SspB-like"/>
    <property type="match status" value="1"/>
</dbReference>
<evidence type="ECO:0000313" key="2">
    <source>
        <dbReference type="EMBL" id="MBB5223138.1"/>
    </source>
</evidence>
<feature type="compositionally biased region" description="Basic and acidic residues" evidence="1">
    <location>
        <begin position="139"/>
        <end position="148"/>
    </location>
</feature>
<dbReference type="SUPFAM" id="SSF101738">
    <property type="entry name" value="SspB-like"/>
    <property type="match status" value="1"/>
</dbReference>
<dbReference type="InterPro" id="IPR007481">
    <property type="entry name" value="SspB"/>
</dbReference>